<sequence>MSAEKIIRKRSIKASSIHTPACLGKRVHDTKQAFHIEHELSPCTATASMFVYSQGNMIICAQRDTLIVEQRFLQHTEEVRLLEADTISGRGDGKLIVSYDSGKTAIVWDCTTGDEKARFYSQENLTVAAWMRNGNIVFGDELGNVILFELSTSENLNVKTIDQVSITALAPAVDCRTFAIGFSNGSLYIATMQPCFTVLHDLTRPKITTSITTLAWHASSPRQKSVLLATQYCDGNLRIWSIPKYHICTETAKVMRILQRTDKVQNGPHWSAWSKNGRIIQFCERETWSWDVRTKYVTYEAVPTPEIIKGLAIYGPGAILFTLSQNNSVHQFNLKSPPQIVANVQHSTNRIPSSIHVPEEKEKRQDVLKFSDDRGTTKMQTGADNLGGDRNEIITASTSSSRENYRLEDSENYTTSYSEILSPISVRSHVSKTSRSSGVLQDISNTSRDTGDETSISTGSSLHSSQGYSFDSSRGSISPSSSSSRSNNSLNSPFKHPYSHHKARQNYIQPSDLFKYTNYRLFDVVDRQPEALDTSKLTNHDCRRQMFRIIFGWDGEAEGLIEDEISRQPFGSVTRFLLAKWLGDIDINIMSPKTESMTYSDWMLLALCGINGASRHETQNKIARAYVQRLLREGDIHTAATFMISMGDKNDAIEIYVSHKRYMEALILTCYVFPADWQRQAQLIRKWGEWAVQHSQHNLAIRCFSCTVSESTQPWYSPGYHGNRFSTQQTEICMQSPPESPSSADEAQTSNTKTSALKLITSFEETSGKISCSRINESERNLNDTVSSLLQSEFSHVASLRSESQSAYNTPASERTATPGGFQRRRLPSIGEMHSDNFPLVKADNSTDTKFTESNTETLVNQVQNLHETVNIEKPGSKPKNFNAKIPMIQTSRNFLIAPLSLSASLEPSLMSQLVHNTSKSSEDPKNDKPEISWPPMEDIITGDYMTSPGSSIASSRCRNEKRNSINSFVKIASKTSEIITPRTEREESHSDLVQTDNLAPTSQIIDYYIDILESAQYQLKNGESRALKLKKSRPSECFENSIGKSKFDGFTDDIEFPVTQSKKNLESSLFFSKATAGDLPDFSSSSQSNNKAHLNTRNQVISKRRPALKSSFSQDSSPSLLNDSSWIKPEINATSNDEIRLSPDTDKIGEDEKGKGNYCAMPSSLMKSVRPCDNDSDSNEKYDCSDNGSMHSDERNYIEFPGNSRNLLRSRGLGDAGERKKIRNEPAHQYKQNIHLHSRSASDARVLDLKAIAEKKILRKEQAARELKARRKSLAKRPSAPPIIYPEQLDRLTLAHSHSLIDKTRVFIEPESKKIHTQPSRSKTTPPESTRVHQVVFDERDEDKKSRTRKGWANQIGLPANPRALKYLQHDAVGSKLFSPPGNNETGNTLESYSCGKSNVTHIKDEFETLPPLPMTTYKATRRIPPRSASAPILEEPSFPHALPLDLPTHPAFQSSLPPSTVRRGSESKSFDGLLPMRKINSGELQTSYHSNTTRNTANQAHGQGSINYGKDGTCTKTHHETHQSDSSPPSPIPPILKELQHLAIPPPPPPPPYHSMGINSDSSSPNISSGSGIIEIIMDDEGISTSTSDNPIDRASASEKSPSHNPCSIQSDDTKGIRFTQAKRRFRSASHGWIGARIPLNNSNLNQSAATWTAGRNKNGTQGGQRSGISGIMNQWYQKEAQGVAKTLEGGMI</sequence>
<dbReference type="PANTHER" id="PTHR46362:SF1">
    <property type="entry name" value="GEM-ASSOCIATED PROTEIN 5"/>
    <property type="match status" value="1"/>
</dbReference>
<feature type="region of interest" description="Disordered" evidence="2">
    <location>
        <begin position="1495"/>
        <end position="1572"/>
    </location>
</feature>
<feature type="coiled-coil region" evidence="1">
    <location>
        <begin position="1251"/>
        <end position="1278"/>
    </location>
</feature>
<dbReference type="GO" id="GO:0005634">
    <property type="term" value="C:nucleus"/>
    <property type="evidence" value="ECO:0007669"/>
    <property type="project" value="TreeGrafter"/>
</dbReference>
<dbReference type="EMBL" id="CAJHIT010000006">
    <property type="protein sequence ID" value="CAD6502416.1"/>
    <property type="molecule type" value="Genomic_DNA"/>
</dbReference>
<feature type="compositionally biased region" description="Polar residues" evidence="2">
    <location>
        <begin position="1600"/>
        <end position="1613"/>
    </location>
</feature>
<evidence type="ECO:0000313" key="5">
    <source>
        <dbReference type="Proteomes" id="UP000683417"/>
    </source>
</evidence>
<dbReference type="InterPro" id="IPR056421">
    <property type="entry name" value="TPR_GEMI5"/>
</dbReference>
<feature type="compositionally biased region" description="Pro residues" evidence="2">
    <location>
        <begin position="1546"/>
        <end position="1555"/>
    </location>
</feature>
<feature type="compositionally biased region" description="Low complexity" evidence="2">
    <location>
        <begin position="1559"/>
        <end position="1572"/>
    </location>
</feature>
<protein>
    <submittedName>
        <fullName evidence="4">BgTH12-05008</fullName>
    </submittedName>
</protein>
<gene>
    <name evidence="4" type="ORF">BGTH12_LOCUS3774</name>
</gene>
<feature type="compositionally biased region" description="Basic and acidic residues" evidence="2">
    <location>
        <begin position="359"/>
        <end position="376"/>
    </location>
</feature>
<proteinExistence type="predicted"/>
<feature type="region of interest" description="Disordered" evidence="2">
    <location>
        <begin position="915"/>
        <end position="937"/>
    </location>
</feature>
<dbReference type="PANTHER" id="PTHR46362">
    <property type="entry name" value="GEM-ASSOCIATED PROTEIN 5"/>
    <property type="match status" value="1"/>
</dbReference>
<reference evidence="4" key="1">
    <citation type="submission" date="2020-10" db="EMBL/GenBank/DDBJ databases">
        <authorList>
            <person name="Muller C M."/>
        </authorList>
    </citation>
    <scope>NUCLEOTIDE SEQUENCE</scope>
    <source>
        <strain evidence="4">THUN-12</strain>
    </source>
</reference>
<feature type="compositionally biased region" description="Polar residues" evidence="2">
    <location>
        <begin position="431"/>
        <end position="448"/>
    </location>
</feature>
<feature type="region of interest" description="Disordered" evidence="2">
    <location>
        <begin position="1585"/>
        <end position="1614"/>
    </location>
</feature>
<accession>A0A9W4GF31</accession>
<feature type="region of interest" description="Disordered" evidence="2">
    <location>
        <begin position="428"/>
        <end position="502"/>
    </location>
</feature>
<evidence type="ECO:0000256" key="1">
    <source>
        <dbReference type="SAM" id="Coils"/>
    </source>
</evidence>
<evidence type="ECO:0000256" key="2">
    <source>
        <dbReference type="SAM" id="MobiDB-lite"/>
    </source>
</evidence>
<feature type="compositionally biased region" description="Basic and acidic residues" evidence="2">
    <location>
        <begin position="921"/>
        <end position="931"/>
    </location>
</feature>
<keyword evidence="1" id="KW-0175">Coiled coil</keyword>
<evidence type="ECO:0000259" key="3">
    <source>
        <dbReference type="Pfam" id="PF23774"/>
    </source>
</evidence>
<dbReference type="Pfam" id="PF23774">
    <property type="entry name" value="TPR_GEMI5"/>
    <property type="match status" value="1"/>
</dbReference>
<organism evidence="4 5">
    <name type="scientific">Blumeria graminis f. sp. triticale</name>
    <dbReference type="NCBI Taxonomy" id="1689686"/>
    <lineage>
        <taxon>Eukaryota</taxon>
        <taxon>Fungi</taxon>
        <taxon>Dikarya</taxon>
        <taxon>Ascomycota</taxon>
        <taxon>Pezizomycotina</taxon>
        <taxon>Leotiomycetes</taxon>
        <taxon>Erysiphales</taxon>
        <taxon>Erysiphaceae</taxon>
        <taxon>Blumeria</taxon>
    </lineage>
</organism>
<dbReference type="GO" id="GO:0000387">
    <property type="term" value="P:spliceosomal snRNP assembly"/>
    <property type="evidence" value="ECO:0007669"/>
    <property type="project" value="TreeGrafter"/>
</dbReference>
<feature type="compositionally biased region" description="Basic and acidic residues" evidence="2">
    <location>
        <begin position="1140"/>
        <end position="1156"/>
    </location>
</feature>
<evidence type="ECO:0000313" key="4">
    <source>
        <dbReference type="EMBL" id="CAD6502416.1"/>
    </source>
</evidence>
<feature type="domain" description="Gem-associated protein 5 TPR" evidence="3">
    <location>
        <begin position="578"/>
        <end position="704"/>
    </location>
</feature>
<feature type="region of interest" description="Disordered" evidence="2">
    <location>
        <begin position="1140"/>
        <end position="1190"/>
    </location>
</feature>
<feature type="compositionally biased region" description="Polar residues" evidence="2">
    <location>
        <begin position="1495"/>
        <end position="1508"/>
    </location>
</feature>
<feature type="compositionally biased region" description="Basic and acidic residues" evidence="2">
    <location>
        <begin position="1171"/>
        <end position="1185"/>
    </location>
</feature>
<name>A0A9W4GF31_BLUGR</name>
<comment type="caution">
    <text evidence="4">The sequence shown here is derived from an EMBL/GenBank/DDBJ whole genome shotgun (WGS) entry which is preliminary data.</text>
</comment>
<feature type="compositionally biased region" description="Polar residues" evidence="2">
    <location>
        <begin position="1083"/>
        <end position="1102"/>
    </location>
</feature>
<feature type="compositionally biased region" description="Low complexity" evidence="2">
    <location>
        <begin position="455"/>
        <end position="492"/>
    </location>
</feature>
<feature type="region of interest" description="Disordered" evidence="2">
    <location>
        <begin position="1451"/>
        <end position="1475"/>
    </location>
</feature>
<feature type="region of interest" description="Disordered" evidence="2">
    <location>
        <begin position="1082"/>
        <end position="1125"/>
    </location>
</feature>
<dbReference type="InterPro" id="IPR052640">
    <property type="entry name" value="Gemin-5"/>
</dbReference>
<dbReference type="GO" id="GO:0032797">
    <property type="term" value="C:SMN complex"/>
    <property type="evidence" value="ECO:0007669"/>
    <property type="project" value="TreeGrafter"/>
</dbReference>
<feature type="region of interest" description="Disordered" evidence="2">
    <location>
        <begin position="359"/>
        <end position="409"/>
    </location>
</feature>
<feature type="compositionally biased region" description="Low complexity" evidence="2">
    <location>
        <begin position="1111"/>
        <end position="1120"/>
    </location>
</feature>
<dbReference type="Proteomes" id="UP000683417">
    <property type="component" value="Unassembled WGS sequence"/>
</dbReference>
<dbReference type="GO" id="GO:0003730">
    <property type="term" value="F:mRNA 3'-UTR binding"/>
    <property type="evidence" value="ECO:0007669"/>
    <property type="project" value="TreeGrafter"/>
</dbReference>